<proteinExistence type="predicted"/>
<dbReference type="InterPro" id="IPR001633">
    <property type="entry name" value="EAL_dom"/>
</dbReference>
<dbReference type="Pfam" id="PF00072">
    <property type="entry name" value="Response_reg"/>
    <property type="match status" value="1"/>
</dbReference>
<evidence type="ECO:0000259" key="2">
    <source>
        <dbReference type="PROSITE" id="PS50110"/>
    </source>
</evidence>
<dbReference type="PANTHER" id="PTHR33121:SF79">
    <property type="entry name" value="CYCLIC DI-GMP PHOSPHODIESTERASE PDED-RELATED"/>
    <property type="match status" value="1"/>
</dbReference>
<dbReference type="PROSITE" id="PS50883">
    <property type="entry name" value="EAL"/>
    <property type="match status" value="1"/>
</dbReference>
<dbReference type="InterPro" id="IPR011006">
    <property type="entry name" value="CheY-like_superfamily"/>
</dbReference>
<comment type="caution">
    <text evidence="4">The sequence shown here is derived from an EMBL/GenBank/DDBJ whole genome shotgun (WGS) entry which is preliminary data.</text>
</comment>
<feature type="domain" description="Response regulatory" evidence="2">
    <location>
        <begin position="6"/>
        <end position="121"/>
    </location>
</feature>
<dbReference type="AlphaFoldDB" id="A0A395U3H5"/>
<dbReference type="InterPro" id="IPR001789">
    <property type="entry name" value="Sig_transdc_resp-reg_receiver"/>
</dbReference>
<dbReference type="InterPro" id="IPR035919">
    <property type="entry name" value="EAL_sf"/>
</dbReference>
<dbReference type="Gene3D" id="3.40.50.2300">
    <property type="match status" value="1"/>
</dbReference>
<feature type="modified residue" description="4-aspartylphosphate" evidence="1">
    <location>
        <position position="55"/>
    </location>
</feature>
<dbReference type="SMART" id="SM00448">
    <property type="entry name" value="REC"/>
    <property type="match status" value="1"/>
</dbReference>
<dbReference type="CDD" id="cd17569">
    <property type="entry name" value="REC_HupR-like"/>
    <property type="match status" value="1"/>
</dbReference>
<dbReference type="Gene3D" id="3.20.20.450">
    <property type="entry name" value="EAL domain"/>
    <property type="match status" value="1"/>
</dbReference>
<sequence length="540" mass="61743">MPTNRSILLVDDEPAVLNALKRSLRSYFPHVYTANNGQQALELLAKHPIQLVISDFRMPGMNGADLVIEINRRYPKIMSIILSGQADISGLSRALNEGGLYKFLLKPWEPNYLLQTILQCFSEKEHREEFDPVSGLKTLQALNKQISLLQSLVDHPYLVLVIEWSLPFDDQQRLDISQHITQQISESESLYQQGSRWFWVTHRLTFWYQFLFRLHKSFQVISFVGSGSTAAPVWRIVDIEFWKEMMNQSEFKDAQSASLIEELPIYWYGKEADGSEIKQLLSIYRDLMDKRFCAFYQPQENIVSGEVVAFEALARRVLDNGLYSMPDSFFPILEKYQLIPELTAVMVRDILTFLTQSAAVLRNITIGVNVPGKMLIDGSFYRLLLDIAAQVQAEHILDRLSVEITEHDLIADFDAAKRELYKLKELGIRCALDDFGKGYSGYEYLCEIPFDIVKIDGRFIQSLGSSDSSTVIVQSMIYSIKSLNMQVIAEWVDLESQYQILQEMGCDMVQGYLISTALAPELVLTLMNLNETGDQSNANR</sequence>
<dbReference type="InterPro" id="IPR050706">
    <property type="entry name" value="Cyclic-di-GMP_PDE-like"/>
</dbReference>
<dbReference type="GO" id="GO:0000160">
    <property type="term" value="P:phosphorelay signal transduction system"/>
    <property type="evidence" value="ECO:0007669"/>
    <property type="project" value="InterPro"/>
</dbReference>
<dbReference type="Pfam" id="PF00563">
    <property type="entry name" value="EAL"/>
    <property type="match status" value="1"/>
</dbReference>
<dbReference type="GO" id="GO:0071111">
    <property type="term" value="F:cyclic-guanylate-specific phosphodiesterase activity"/>
    <property type="evidence" value="ECO:0007669"/>
    <property type="project" value="InterPro"/>
</dbReference>
<protein>
    <submittedName>
        <fullName evidence="4">Diguanylate phosphodiesterase</fullName>
    </submittedName>
</protein>
<dbReference type="PANTHER" id="PTHR33121">
    <property type="entry name" value="CYCLIC DI-GMP PHOSPHODIESTERASE PDEF"/>
    <property type="match status" value="1"/>
</dbReference>
<reference evidence="4 5" key="1">
    <citation type="journal article" date="2017" name="Emerg. Infect. Dis.">
        <title>Carbapenemase VCC-1-Producing Vibrio cholerae in Coastal Waters of Germany.</title>
        <authorList>
            <person name="Hammerl J.A."/>
            <person name="Jackel C."/>
            <person name="Bortolaia V."/>
            <person name="Schwartz K."/>
            <person name="Bier N."/>
            <person name="Hendriksen R.S."/>
            <person name="Guerra B."/>
            <person name="Strauch E."/>
        </authorList>
    </citation>
    <scope>NUCLEOTIDE SEQUENCE [LARGE SCALE GENOMIC DNA]</scope>
    <source>
        <strain evidence="4 5">VN-2825</strain>
    </source>
</reference>
<feature type="domain" description="EAL" evidence="3">
    <location>
        <begin position="276"/>
        <end position="531"/>
    </location>
</feature>
<evidence type="ECO:0000256" key="1">
    <source>
        <dbReference type="PROSITE-ProRule" id="PRU00169"/>
    </source>
</evidence>
<evidence type="ECO:0000313" key="4">
    <source>
        <dbReference type="EMBL" id="RGP91186.1"/>
    </source>
</evidence>
<accession>A0A395U3H5</accession>
<evidence type="ECO:0000313" key="5">
    <source>
        <dbReference type="Proteomes" id="UP000266701"/>
    </source>
</evidence>
<dbReference type="SUPFAM" id="SSF141868">
    <property type="entry name" value="EAL domain-like"/>
    <property type="match status" value="1"/>
</dbReference>
<organism evidence="4 5">
    <name type="scientific">Vibrio cholerae</name>
    <dbReference type="NCBI Taxonomy" id="666"/>
    <lineage>
        <taxon>Bacteria</taxon>
        <taxon>Pseudomonadati</taxon>
        <taxon>Pseudomonadota</taxon>
        <taxon>Gammaproteobacteria</taxon>
        <taxon>Vibrionales</taxon>
        <taxon>Vibrionaceae</taxon>
        <taxon>Vibrio</taxon>
    </lineage>
</organism>
<evidence type="ECO:0000259" key="3">
    <source>
        <dbReference type="PROSITE" id="PS50883"/>
    </source>
</evidence>
<name>A0A395U3H5_VIBCL</name>
<keyword evidence="1" id="KW-0597">Phosphoprotein</keyword>
<dbReference type="PROSITE" id="PS50110">
    <property type="entry name" value="RESPONSE_REGULATORY"/>
    <property type="match status" value="1"/>
</dbReference>
<dbReference type="EMBL" id="MCBA01000013">
    <property type="protein sequence ID" value="RGP91186.1"/>
    <property type="molecule type" value="Genomic_DNA"/>
</dbReference>
<dbReference type="SUPFAM" id="SSF52172">
    <property type="entry name" value="CheY-like"/>
    <property type="match status" value="1"/>
</dbReference>
<gene>
    <name evidence="4" type="ORF">BC353_07945</name>
</gene>
<dbReference type="Proteomes" id="UP000266701">
    <property type="component" value="Unassembled WGS sequence"/>
</dbReference>
<dbReference type="CDD" id="cd01948">
    <property type="entry name" value="EAL"/>
    <property type="match status" value="1"/>
</dbReference>
<dbReference type="SMART" id="SM00052">
    <property type="entry name" value="EAL"/>
    <property type="match status" value="1"/>
</dbReference>